<comment type="caution">
    <text evidence="6">The sequence shown here is derived from an EMBL/GenBank/DDBJ whole genome shotgun (WGS) entry which is preliminary data.</text>
</comment>
<protein>
    <submittedName>
        <fullName evidence="6">LysR family transcriptional regulator</fullName>
    </submittedName>
</protein>
<dbReference type="Gene3D" id="3.40.190.10">
    <property type="entry name" value="Periplasmic binding protein-like II"/>
    <property type="match status" value="2"/>
</dbReference>
<name>A0ABS5L7F6_9ACTN</name>
<dbReference type="PRINTS" id="PR00039">
    <property type="entry name" value="HTHLYSR"/>
</dbReference>
<keyword evidence="3" id="KW-0238">DNA-binding</keyword>
<dbReference type="PANTHER" id="PTHR30346:SF0">
    <property type="entry name" value="HCA OPERON TRANSCRIPTIONAL ACTIVATOR HCAR"/>
    <property type="match status" value="1"/>
</dbReference>
<gene>
    <name evidence="6" type="ORF">KGQ19_45175</name>
</gene>
<dbReference type="SUPFAM" id="SSF46785">
    <property type="entry name" value="Winged helix' DNA-binding domain"/>
    <property type="match status" value="1"/>
</dbReference>
<evidence type="ECO:0000256" key="1">
    <source>
        <dbReference type="ARBA" id="ARBA00009437"/>
    </source>
</evidence>
<dbReference type="EMBL" id="JAAFYZ010000316">
    <property type="protein sequence ID" value="MBS2554069.1"/>
    <property type="molecule type" value="Genomic_DNA"/>
</dbReference>
<feature type="domain" description="HTH lysR-type" evidence="5">
    <location>
        <begin position="31"/>
        <end position="88"/>
    </location>
</feature>
<evidence type="ECO:0000259" key="5">
    <source>
        <dbReference type="PROSITE" id="PS50931"/>
    </source>
</evidence>
<keyword evidence="7" id="KW-1185">Reference proteome</keyword>
<dbReference type="Proteomes" id="UP000730482">
    <property type="component" value="Unassembled WGS sequence"/>
</dbReference>
<proteinExistence type="inferred from homology"/>
<evidence type="ECO:0000256" key="4">
    <source>
        <dbReference type="ARBA" id="ARBA00023163"/>
    </source>
</evidence>
<keyword evidence="4" id="KW-0804">Transcription</keyword>
<dbReference type="InterPro" id="IPR005119">
    <property type="entry name" value="LysR_subst-bd"/>
</dbReference>
<dbReference type="Gene3D" id="1.10.10.10">
    <property type="entry name" value="Winged helix-like DNA-binding domain superfamily/Winged helix DNA-binding domain"/>
    <property type="match status" value="1"/>
</dbReference>
<evidence type="ECO:0000313" key="7">
    <source>
        <dbReference type="Proteomes" id="UP000730482"/>
    </source>
</evidence>
<sequence length="326" mass="34692">MPATAIAALAGNRGAGAPLVPPATAYALGTVELRQLKYFLAVAEELHFGRAAERLSIVQSAVSQQILRLERELRVELLDRTPRRVRLTAAGAAFVPVARDVVAAEQRALDTIAAFRVQRGTVLRLGTSAGMGTRLERVLEALAVRSPETVVELFSAPLEDRLRRVAEREWDAAFVRGDVAVPDGLRLLPVWQDELLVAVSKRHPLAGEGEIEMARLAASPLSLVARRLNPPLVDLVLQACREAGFEPVTGPGAGSLQDKLAALSAGGPGWTVVYAAQAEQLATGRLAFLRVAGGLSIPAALAVRVADRERLGALVAACRAVIDLDR</sequence>
<organism evidence="6 7">
    <name type="scientific">Catenulispora pinistramenti</name>
    <dbReference type="NCBI Taxonomy" id="2705254"/>
    <lineage>
        <taxon>Bacteria</taxon>
        <taxon>Bacillati</taxon>
        <taxon>Actinomycetota</taxon>
        <taxon>Actinomycetes</taxon>
        <taxon>Catenulisporales</taxon>
        <taxon>Catenulisporaceae</taxon>
        <taxon>Catenulispora</taxon>
    </lineage>
</organism>
<dbReference type="InterPro" id="IPR036390">
    <property type="entry name" value="WH_DNA-bd_sf"/>
</dbReference>
<dbReference type="PANTHER" id="PTHR30346">
    <property type="entry name" value="TRANSCRIPTIONAL DUAL REGULATOR HCAR-RELATED"/>
    <property type="match status" value="1"/>
</dbReference>
<evidence type="ECO:0000313" key="6">
    <source>
        <dbReference type="EMBL" id="MBS2554069.1"/>
    </source>
</evidence>
<evidence type="ECO:0000256" key="2">
    <source>
        <dbReference type="ARBA" id="ARBA00023015"/>
    </source>
</evidence>
<dbReference type="Pfam" id="PF03466">
    <property type="entry name" value="LysR_substrate"/>
    <property type="match status" value="1"/>
</dbReference>
<dbReference type="InterPro" id="IPR036388">
    <property type="entry name" value="WH-like_DNA-bd_sf"/>
</dbReference>
<dbReference type="PROSITE" id="PS50931">
    <property type="entry name" value="HTH_LYSR"/>
    <property type="match status" value="1"/>
</dbReference>
<comment type="similarity">
    <text evidence="1">Belongs to the LysR transcriptional regulatory family.</text>
</comment>
<reference evidence="6 7" key="1">
    <citation type="submission" date="2020-02" db="EMBL/GenBank/DDBJ databases">
        <title>Acidophilic actinobacteria isolated from forest soil.</title>
        <authorList>
            <person name="Golinska P."/>
        </authorList>
    </citation>
    <scope>NUCLEOTIDE SEQUENCE [LARGE SCALE GENOMIC DNA]</scope>
    <source>
        <strain evidence="6 7">NL8</strain>
    </source>
</reference>
<keyword evidence="2" id="KW-0805">Transcription regulation</keyword>
<dbReference type="Pfam" id="PF00126">
    <property type="entry name" value="HTH_1"/>
    <property type="match status" value="1"/>
</dbReference>
<dbReference type="InterPro" id="IPR000847">
    <property type="entry name" value="LysR_HTH_N"/>
</dbReference>
<dbReference type="RefSeq" id="WP_212021219.1">
    <property type="nucleotide sequence ID" value="NZ_JAAFYZ010000316.1"/>
</dbReference>
<evidence type="ECO:0000256" key="3">
    <source>
        <dbReference type="ARBA" id="ARBA00023125"/>
    </source>
</evidence>
<dbReference type="SUPFAM" id="SSF53850">
    <property type="entry name" value="Periplasmic binding protein-like II"/>
    <property type="match status" value="1"/>
</dbReference>
<accession>A0ABS5L7F6</accession>